<evidence type="ECO:0000259" key="2">
    <source>
        <dbReference type="Pfam" id="PF00888"/>
    </source>
</evidence>
<dbReference type="Pfam" id="PF00888">
    <property type="entry name" value="Cullin"/>
    <property type="match status" value="1"/>
</dbReference>
<feature type="domain" description="Cullin N-terminal" evidence="2">
    <location>
        <begin position="35"/>
        <end position="232"/>
    </location>
</feature>
<evidence type="ECO:0000256" key="1">
    <source>
        <dbReference type="ARBA" id="ARBA00006019"/>
    </source>
</evidence>
<keyword evidence="4" id="KW-1185">Reference proteome</keyword>
<proteinExistence type="inferred from homology"/>
<dbReference type="Gene3D" id="1.20.1310.10">
    <property type="entry name" value="Cullin Repeats"/>
    <property type="match status" value="2"/>
</dbReference>
<organism evidence="3 4">
    <name type="scientific">Ricinus communis</name>
    <name type="common">Castor bean</name>
    <dbReference type="NCBI Taxonomy" id="3988"/>
    <lineage>
        <taxon>Eukaryota</taxon>
        <taxon>Viridiplantae</taxon>
        <taxon>Streptophyta</taxon>
        <taxon>Embryophyta</taxon>
        <taxon>Tracheophyta</taxon>
        <taxon>Spermatophyta</taxon>
        <taxon>Magnoliopsida</taxon>
        <taxon>eudicotyledons</taxon>
        <taxon>Gunneridae</taxon>
        <taxon>Pentapetalae</taxon>
        <taxon>rosids</taxon>
        <taxon>fabids</taxon>
        <taxon>Malpighiales</taxon>
        <taxon>Euphorbiaceae</taxon>
        <taxon>Acalyphoideae</taxon>
        <taxon>Acalypheae</taxon>
        <taxon>Ricinus</taxon>
    </lineage>
</organism>
<dbReference type="GO" id="GO:0016567">
    <property type="term" value="P:protein ubiquitination"/>
    <property type="evidence" value="ECO:0000318"/>
    <property type="project" value="GO_Central"/>
</dbReference>
<name>B9RF83_RICCO</name>
<dbReference type="GO" id="GO:0031461">
    <property type="term" value="C:cullin-RING ubiquitin ligase complex"/>
    <property type="evidence" value="ECO:0000318"/>
    <property type="project" value="GO_Central"/>
</dbReference>
<dbReference type="AlphaFoldDB" id="B9RF83"/>
<dbReference type="InterPro" id="IPR001373">
    <property type="entry name" value="Cullin_N"/>
</dbReference>
<dbReference type="SUPFAM" id="SSF74788">
    <property type="entry name" value="Cullin repeat-like"/>
    <property type="match status" value="1"/>
</dbReference>
<dbReference type="EMBL" id="EQ973777">
    <property type="protein sequence ID" value="EEF49854.1"/>
    <property type="molecule type" value="Genomic_DNA"/>
</dbReference>
<dbReference type="InParanoid" id="B9RF83"/>
<dbReference type="InterPro" id="IPR045093">
    <property type="entry name" value="Cullin"/>
</dbReference>
<dbReference type="PANTHER" id="PTHR11932">
    <property type="entry name" value="CULLIN"/>
    <property type="match status" value="1"/>
</dbReference>
<reference evidence="4" key="1">
    <citation type="journal article" date="2010" name="Nat. Biotechnol.">
        <title>Draft genome sequence of the oilseed species Ricinus communis.</title>
        <authorList>
            <person name="Chan A.P."/>
            <person name="Crabtree J."/>
            <person name="Zhao Q."/>
            <person name="Lorenzi H."/>
            <person name="Orvis J."/>
            <person name="Puiu D."/>
            <person name="Melake-Berhan A."/>
            <person name="Jones K.M."/>
            <person name="Redman J."/>
            <person name="Chen G."/>
            <person name="Cahoon E.B."/>
            <person name="Gedil M."/>
            <person name="Stanke M."/>
            <person name="Haas B.J."/>
            <person name="Wortman J.R."/>
            <person name="Fraser-Liggett C.M."/>
            <person name="Ravel J."/>
            <person name="Rabinowicz P.D."/>
        </authorList>
    </citation>
    <scope>NUCLEOTIDE SEQUENCE [LARGE SCALE GENOMIC DNA]</scope>
    <source>
        <strain evidence="4">cv. Hale</strain>
    </source>
</reference>
<evidence type="ECO:0000313" key="4">
    <source>
        <dbReference type="Proteomes" id="UP000008311"/>
    </source>
</evidence>
<dbReference type="GO" id="GO:0006511">
    <property type="term" value="P:ubiquitin-dependent protein catabolic process"/>
    <property type="evidence" value="ECO:0007669"/>
    <property type="project" value="InterPro"/>
</dbReference>
<gene>
    <name evidence="3" type="ORF">RCOM_1432220</name>
</gene>
<dbReference type="STRING" id="3988.B9RF83"/>
<accession>B9RF83</accession>
<evidence type="ECO:0000313" key="3">
    <source>
        <dbReference type="EMBL" id="EEF49854.1"/>
    </source>
</evidence>
<dbReference type="Proteomes" id="UP000008311">
    <property type="component" value="Unassembled WGS sequence"/>
</dbReference>
<dbReference type="InterPro" id="IPR016159">
    <property type="entry name" value="Cullin_repeat-like_dom_sf"/>
</dbReference>
<dbReference type="GO" id="GO:0031625">
    <property type="term" value="F:ubiquitin protein ligase binding"/>
    <property type="evidence" value="ECO:0000318"/>
    <property type="project" value="GO_Central"/>
</dbReference>
<protein>
    <recommendedName>
        <fullName evidence="2">Cullin N-terminal domain-containing protein</fullName>
    </recommendedName>
</protein>
<dbReference type="eggNOG" id="KOG2166">
    <property type="taxonomic scope" value="Eukaryota"/>
</dbReference>
<comment type="similarity">
    <text evidence="1">Belongs to the cullin family.</text>
</comment>
<sequence>MVRKMTEEEENYRKMICEEAIMKAKKIMLQGNIETNSAYELVSAGSYDNSIWLYERFKETMEQTVISIVLPSLINKCNAPLLRDFTLMLSNYRLMATWLCRFFEYLGRNFICHYDPMLPLNEISHNCFQDMVIRELYSEFQAAAISLINQERMGLHIDHDLLKKVVLSFMEFHKDEGVSYYEDFEMAMLEETATYYSQLTRQWLLCDSSEEYIQKVSWCLDQEKGRASCYWPLAQKCHNGIDSINAAFMERFGVIVRCQLLDQTVDKLIEKQKAENCGLLTDYQEMLSQYAGMTLKEGSSASTLGDWLAALLAKSTQIF</sequence>